<keyword evidence="2" id="KW-1185">Reference proteome</keyword>
<dbReference type="RefSeq" id="WP_209911073.1">
    <property type="nucleotide sequence ID" value="NZ_BAAAMI010000012.1"/>
</dbReference>
<sequence length="90" mass="9722">MAPSIPVLPLLDVHRSVLELRIHGTWLRFHVAEAEALAADLANAVASPRWNPDARALVVRIPKAGCATGQTRIFSLSEFSRTLPNATLVG</sequence>
<protein>
    <submittedName>
        <fullName evidence="1">Uncharacterized protein</fullName>
    </submittedName>
</protein>
<dbReference type="EMBL" id="JAGIOE010000001">
    <property type="protein sequence ID" value="MBP2376288.1"/>
    <property type="molecule type" value="Genomic_DNA"/>
</dbReference>
<name>A0ABS4WJB3_9MICC</name>
<reference evidence="1 2" key="1">
    <citation type="submission" date="2021-03" db="EMBL/GenBank/DDBJ databases">
        <title>Sequencing the genomes of 1000 actinobacteria strains.</title>
        <authorList>
            <person name="Klenk H.-P."/>
        </authorList>
    </citation>
    <scope>NUCLEOTIDE SEQUENCE [LARGE SCALE GENOMIC DNA]</scope>
    <source>
        <strain evidence="1 2">DSM 15454</strain>
    </source>
</reference>
<evidence type="ECO:0000313" key="1">
    <source>
        <dbReference type="EMBL" id="MBP2376288.1"/>
    </source>
</evidence>
<accession>A0ABS4WJB3</accession>
<comment type="caution">
    <text evidence="1">The sequence shown here is derived from an EMBL/GenBank/DDBJ whole genome shotgun (WGS) entry which is preliminary data.</text>
</comment>
<evidence type="ECO:0000313" key="2">
    <source>
        <dbReference type="Proteomes" id="UP000766570"/>
    </source>
</evidence>
<gene>
    <name evidence="1" type="ORF">JOF46_004200</name>
</gene>
<proteinExistence type="predicted"/>
<dbReference type="Proteomes" id="UP000766570">
    <property type="component" value="Unassembled WGS sequence"/>
</dbReference>
<organism evidence="1 2">
    <name type="scientific">Paeniglutamicibacter psychrophenolicus</name>
    <dbReference type="NCBI Taxonomy" id="257454"/>
    <lineage>
        <taxon>Bacteria</taxon>
        <taxon>Bacillati</taxon>
        <taxon>Actinomycetota</taxon>
        <taxon>Actinomycetes</taxon>
        <taxon>Micrococcales</taxon>
        <taxon>Micrococcaceae</taxon>
        <taxon>Paeniglutamicibacter</taxon>
    </lineage>
</organism>